<feature type="compositionally biased region" description="Basic residues" evidence="1">
    <location>
        <begin position="451"/>
        <end position="462"/>
    </location>
</feature>
<name>A0AAX6NHC9_PRIAR</name>
<reference evidence="3" key="1">
    <citation type="journal article" date="2022" name="J Environ Chem Eng">
        <title>Biodegradation of petroleum oil using a constructed nonpathogenic and heavy metal-tolerant bacterial consortium isolated from marine sponges.</title>
        <authorList>
            <person name="Dechsakulwatana C."/>
            <person name="Rungsihiranrut A."/>
            <person name="Muangchinda C."/>
            <person name="Ningthoujam R."/>
            <person name="Klankeo P."/>
            <person name="Pinyakong O."/>
        </authorList>
    </citation>
    <scope>NUCLEOTIDE SEQUENCE</scope>
    <source>
        <strain evidence="3">TL01-2</strain>
    </source>
</reference>
<organism evidence="3 4">
    <name type="scientific">Priestia aryabhattai</name>
    <name type="common">Bacillus aryabhattai</name>
    <dbReference type="NCBI Taxonomy" id="412384"/>
    <lineage>
        <taxon>Bacteria</taxon>
        <taxon>Bacillati</taxon>
        <taxon>Bacillota</taxon>
        <taxon>Bacilli</taxon>
        <taxon>Bacillales</taxon>
        <taxon>Bacillaceae</taxon>
        <taxon>Priestia</taxon>
    </lineage>
</organism>
<feature type="domain" description="Phage head morphogenesis" evidence="2">
    <location>
        <begin position="637"/>
        <end position="742"/>
    </location>
</feature>
<protein>
    <submittedName>
        <fullName evidence="3">Phage minor head protein</fullName>
    </submittedName>
</protein>
<dbReference type="InterPro" id="IPR006528">
    <property type="entry name" value="Phage_head_morphogenesis_dom"/>
</dbReference>
<reference evidence="3" key="2">
    <citation type="submission" date="2022-12" db="EMBL/GenBank/DDBJ databases">
        <authorList>
            <person name="Dechsakulwatana C."/>
            <person name="Rungsihiranrut A."/>
            <person name="Muangchinda C."/>
            <person name="Ningthoujam R."/>
            <person name="Klankeo P."/>
            <person name="Pinyakong O."/>
        </authorList>
    </citation>
    <scope>NUCLEOTIDE SEQUENCE</scope>
    <source>
        <strain evidence="3">TL01-2</strain>
    </source>
</reference>
<evidence type="ECO:0000313" key="4">
    <source>
        <dbReference type="Proteomes" id="UP001269400"/>
    </source>
</evidence>
<feature type="region of interest" description="Disordered" evidence="1">
    <location>
        <begin position="439"/>
        <end position="471"/>
    </location>
</feature>
<gene>
    <name evidence="3" type="ORF">O0Q50_28570</name>
</gene>
<evidence type="ECO:0000313" key="3">
    <source>
        <dbReference type="EMBL" id="MDU9695156.1"/>
    </source>
</evidence>
<dbReference type="RefSeq" id="WP_316911613.1">
    <property type="nucleotide sequence ID" value="NZ_JAPTGD010000005.1"/>
</dbReference>
<dbReference type="Proteomes" id="UP001269400">
    <property type="component" value="Unassembled WGS sequence"/>
</dbReference>
<accession>A0AAX6NHC9</accession>
<proteinExistence type="predicted"/>
<dbReference type="AlphaFoldDB" id="A0AAX6NHC9"/>
<dbReference type="EMBL" id="JAPTGD010000005">
    <property type="protein sequence ID" value="MDU9695156.1"/>
    <property type="molecule type" value="Genomic_DNA"/>
</dbReference>
<evidence type="ECO:0000259" key="2">
    <source>
        <dbReference type="Pfam" id="PF04233"/>
    </source>
</evidence>
<dbReference type="Pfam" id="PF04233">
    <property type="entry name" value="Phage_Mu_F"/>
    <property type="match status" value="1"/>
</dbReference>
<comment type="caution">
    <text evidence="3">The sequence shown here is derived from an EMBL/GenBank/DDBJ whole genome shotgun (WGS) entry which is preliminary data.</text>
</comment>
<evidence type="ECO:0000256" key="1">
    <source>
        <dbReference type="SAM" id="MobiDB-lite"/>
    </source>
</evidence>
<sequence>MSIIDRYRSWNTKRKTRKYLHNISRAINSRLESGRQTQEKWEKQFSWYEGIMIHRSEFRNKDVMESLKLIRDLNPTASMAIWNFLRLSNTGHELECLKPTGSNDKQGLDYINNLAKRVGALYGGGTDQLINVLHLTAFTQGAICLEVELNGGLNDVVDFHAVDPTSVDFRKDKETGEIQLVQKQADGTYKVLNREQVFYQPLDPDIGDPYGRSPILPVLQVVFFQTEVLKDLKAVAHNQGHARFDISIVEESILKNIPPSIASQGEQAVRQFVGKYISDIESAFNKLKPDDNFIHPDSVKVEMTGGTNGKSMDATALINIINQQLVASLKQLPILLGLNETSTETHGTVQWQIYVAGIESIQRGVKRVIERAYNVALQVQGRQSKARLTFNKLRTTDRFQDAQAEQIETNTWIARVQQGWADNNEAANEVVGHDAVAEPQAPVSTSPAIARSRRVQVKRQPKTRADDTEDEYVKEMQGDWVPEVAVLTTKAADNFYNLLQNQVETYINRLEEADTPPTRVLMDVHRFMYSNTRKDLSDVPKSFIDWIKSNILTDEGEQLELWDAAGFDWMEQSAKIAGMYNIMEIDTELVFDDTADDFLRSLSDRSRRDAELIQGVTDERVIMALWDVAFEGQYSVTKAANALREDFAFSKGRARTIARTEMVGAARTGQWHSDKQSGMVIGKIWRSAQQDRTRDGHREADGQRKTLDEPFYVQNANEEFEPLMYPGDSSKASADNVINCRCWYKRILEGEEHLLEGGE</sequence>